<dbReference type="PANTHER" id="PTHR43667:SF2">
    <property type="entry name" value="FATTY ACID C-METHYL TRANSFERASE"/>
    <property type="match status" value="1"/>
</dbReference>
<comment type="similarity">
    <text evidence="1">Belongs to the CFA/CMAS family.</text>
</comment>
<keyword evidence="3 7" id="KW-0808">Transferase</keyword>
<dbReference type="PIRSF" id="PIRSF003085">
    <property type="entry name" value="CMAS"/>
    <property type="match status" value="1"/>
</dbReference>
<accession>A0A1Y5TUD9</accession>
<dbReference type="Pfam" id="PF02353">
    <property type="entry name" value="CMAS"/>
    <property type="match status" value="1"/>
</dbReference>
<dbReference type="Proteomes" id="UP000193200">
    <property type="component" value="Unassembled WGS sequence"/>
</dbReference>
<keyword evidence="4" id="KW-0949">S-adenosyl-L-methionine</keyword>
<organism evidence="7 8">
    <name type="scientific">Oceanibacterium hippocampi</name>
    <dbReference type="NCBI Taxonomy" id="745714"/>
    <lineage>
        <taxon>Bacteria</taxon>
        <taxon>Pseudomonadati</taxon>
        <taxon>Pseudomonadota</taxon>
        <taxon>Alphaproteobacteria</taxon>
        <taxon>Sneathiellales</taxon>
        <taxon>Sneathiellaceae</taxon>
        <taxon>Oceanibacterium</taxon>
    </lineage>
</organism>
<feature type="active site" evidence="6">
    <location>
        <position position="371"/>
    </location>
</feature>
<dbReference type="InterPro" id="IPR050723">
    <property type="entry name" value="CFA/CMAS"/>
</dbReference>
<keyword evidence="8" id="KW-1185">Reference proteome</keyword>
<evidence type="ECO:0000256" key="6">
    <source>
        <dbReference type="PIRSR" id="PIRSR003085-1"/>
    </source>
</evidence>
<proteinExistence type="inferred from homology"/>
<dbReference type="Gene3D" id="3.40.50.150">
    <property type="entry name" value="Vaccinia Virus protein VP39"/>
    <property type="match status" value="1"/>
</dbReference>
<evidence type="ECO:0000256" key="2">
    <source>
        <dbReference type="ARBA" id="ARBA00022603"/>
    </source>
</evidence>
<dbReference type="InterPro" id="IPR003333">
    <property type="entry name" value="CMAS"/>
</dbReference>
<gene>
    <name evidence="7" type="primary">cfa_2</name>
    <name evidence="7" type="ORF">OCH7691_03552</name>
</gene>
<dbReference type="RefSeq" id="WP_085884886.1">
    <property type="nucleotide sequence ID" value="NZ_FWFR01000003.1"/>
</dbReference>
<reference evidence="7 8" key="1">
    <citation type="submission" date="2017-03" db="EMBL/GenBank/DDBJ databases">
        <authorList>
            <person name="Afonso C.L."/>
            <person name="Miller P.J."/>
            <person name="Scott M.A."/>
            <person name="Spackman E."/>
            <person name="Goraichik I."/>
            <person name="Dimitrov K.M."/>
            <person name="Suarez D.L."/>
            <person name="Swayne D.E."/>
        </authorList>
    </citation>
    <scope>NUCLEOTIDE SEQUENCE [LARGE SCALE GENOMIC DNA]</scope>
    <source>
        <strain evidence="7 8">CECT 7691</strain>
    </source>
</reference>
<sequence length="390" mass="44221">MTASSYLLDRLGSRIRCGSLRVRLPDGSWRRFEGAEPGPGATLHIDSPRFYRRLMSGGSVGFAEAYIARECDTPDLRALLDLLARNMGGWRDEMEGSRLYRVGRWIYHALHANTPRGARRNIRAHYDLGNEFYRRWLDDSMTYSSAVFEAPDMALGDAQAAKYRRIAEAADIRDGHHVLEIGCGWGGFAEFAASRIGARITAITISDAQYEYAAERIFRAGLNERVAVEKRDYRDVEGAYDRIASIEMFEAVGEAYWPQFFDKMRMSLRPGGRAAMQVITIADHLYDGYRKGTDFVQRHIFPGGMLPSPAAIRAEVARAGLSYVGDSGFAHDYAATLAQWSGRFERAWPELLAMGFDERFRRLWRYYLAYCEAGFRNGRIDVRQIALGRP</sequence>
<dbReference type="InParanoid" id="A0A1Y5TUD9"/>
<dbReference type="PANTHER" id="PTHR43667">
    <property type="entry name" value="CYCLOPROPANE-FATTY-ACYL-PHOSPHOLIPID SYNTHASE"/>
    <property type="match status" value="1"/>
</dbReference>
<dbReference type="GO" id="GO:0008825">
    <property type="term" value="F:cyclopropane-fatty-acyl-phospholipid synthase activity"/>
    <property type="evidence" value="ECO:0007669"/>
    <property type="project" value="UniProtKB-EC"/>
</dbReference>
<evidence type="ECO:0000313" key="8">
    <source>
        <dbReference type="Proteomes" id="UP000193200"/>
    </source>
</evidence>
<evidence type="ECO:0000256" key="5">
    <source>
        <dbReference type="ARBA" id="ARBA00023098"/>
    </source>
</evidence>
<keyword evidence="2 7" id="KW-0489">Methyltransferase</keyword>
<dbReference type="InterPro" id="IPR029063">
    <property type="entry name" value="SAM-dependent_MTases_sf"/>
</dbReference>
<keyword evidence="5" id="KW-0443">Lipid metabolism</keyword>
<name>A0A1Y5TUD9_9PROT</name>
<dbReference type="GO" id="GO:0008610">
    <property type="term" value="P:lipid biosynthetic process"/>
    <property type="evidence" value="ECO:0007669"/>
    <property type="project" value="InterPro"/>
</dbReference>
<dbReference type="EC" id="2.1.1.79" evidence="7"/>
<dbReference type="CDD" id="cd02440">
    <property type="entry name" value="AdoMet_MTases"/>
    <property type="match status" value="1"/>
</dbReference>
<evidence type="ECO:0000313" key="7">
    <source>
        <dbReference type="EMBL" id="SLN73044.1"/>
    </source>
</evidence>
<evidence type="ECO:0000256" key="4">
    <source>
        <dbReference type="ARBA" id="ARBA00022691"/>
    </source>
</evidence>
<dbReference type="AlphaFoldDB" id="A0A1Y5TUD9"/>
<evidence type="ECO:0000256" key="3">
    <source>
        <dbReference type="ARBA" id="ARBA00022679"/>
    </source>
</evidence>
<protein>
    <submittedName>
        <fullName evidence="7">Cyclopropane-fatty-acyl-phospholipid synthase</fullName>
        <ecNumber evidence="7">2.1.1.79</ecNumber>
    </submittedName>
</protein>
<dbReference type="SUPFAM" id="SSF53335">
    <property type="entry name" value="S-adenosyl-L-methionine-dependent methyltransferases"/>
    <property type="match status" value="1"/>
</dbReference>
<evidence type="ECO:0000256" key="1">
    <source>
        <dbReference type="ARBA" id="ARBA00010815"/>
    </source>
</evidence>
<dbReference type="GO" id="GO:0032259">
    <property type="term" value="P:methylation"/>
    <property type="evidence" value="ECO:0007669"/>
    <property type="project" value="UniProtKB-KW"/>
</dbReference>
<dbReference type="EMBL" id="FWFR01000003">
    <property type="protein sequence ID" value="SLN73044.1"/>
    <property type="molecule type" value="Genomic_DNA"/>
</dbReference>